<evidence type="ECO:0000259" key="19">
    <source>
        <dbReference type="PROSITE" id="PS52020"/>
    </source>
</evidence>
<dbReference type="GO" id="GO:0042025">
    <property type="term" value="C:host cell nucleus"/>
    <property type="evidence" value="ECO:0007669"/>
    <property type="project" value="UniProtKB-SubCell"/>
</dbReference>
<evidence type="ECO:0000256" key="14">
    <source>
        <dbReference type="ARBA" id="ARBA00023268"/>
    </source>
</evidence>
<dbReference type="GO" id="GO:0016787">
    <property type="term" value="F:hydrolase activity"/>
    <property type="evidence" value="ECO:0007669"/>
    <property type="project" value="UniProtKB-KW"/>
</dbReference>
<evidence type="ECO:0000256" key="10">
    <source>
        <dbReference type="ARBA" id="ARBA00022759"/>
    </source>
</evidence>
<dbReference type="GO" id="GO:0046872">
    <property type="term" value="F:metal ion binding"/>
    <property type="evidence" value="ECO:0007669"/>
    <property type="project" value="UniProtKB-KW"/>
</dbReference>
<dbReference type="GO" id="GO:0003724">
    <property type="term" value="F:RNA helicase activity"/>
    <property type="evidence" value="ECO:0007669"/>
    <property type="project" value="InterPro"/>
</dbReference>
<evidence type="ECO:0000256" key="16">
    <source>
        <dbReference type="ARBA" id="ARBA00032243"/>
    </source>
</evidence>
<feature type="region of interest" description="Disordered" evidence="18">
    <location>
        <begin position="324"/>
        <end position="343"/>
    </location>
</feature>
<keyword evidence="8" id="KW-0479">Metal-binding</keyword>
<comment type="cofactor">
    <cofactor evidence="1">
        <name>Mn(2+)</name>
        <dbReference type="ChEBI" id="CHEBI:29035"/>
    </cofactor>
</comment>
<comment type="catalytic activity">
    <reaction evidence="17">
        <text>ATP + H2O = ADP + phosphate + H(+)</text>
        <dbReference type="Rhea" id="RHEA:13065"/>
        <dbReference type="ChEBI" id="CHEBI:15377"/>
        <dbReference type="ChEBI" id="CHEBI:15378"/>
        <dbReference type="ChEBI" id="CHEBI:30616"/>
        <dbReference type="ChEBI" id="CHEBI:43474"/>
        <dbReference type="ChEBI" id="CHEBI:456216"/>
    </reaction>
</comment>
<keyword evidence="14" id="KW-0511">Multifunctional enzyme</keyword>
<keyword evidence="9" id="KW-0547">Nucleotide-binding</keyword>
<dbReference type="GO" id="GO:0016779">
    <property type="term" value="F:nucleotidyltransferase activity"/>
    <property type="evidence" value="ECO:0007669"/>
    <property type="project" value="UniProtKB-KW"/>
</dbReference>
<dbReference type="Gene3D" id="3.40.1310.20">
    <property type="match status" value="1"/>
</dbReference>
<evidence type="ECO:0000256" key="18">
    <source>
        <dbReference type="SAM" id="MobiDB-lite"/>
    </source>
</evidence>
<dbReference type="SUPFAM" id="SSF52540">
    <property type="entry name" value="P-loop containing nucleoside triphosphate hydrolases"/>
    <property type="match status" value="1"/>
</dbReference>
<dbReference type="GO" id="GO:0003723">
    <property type="term" value="F:RNA binding"/>
    <property type="evidence" value="ECO:0007669"/>
    <property type="project" value="InterPro"/>
</dbReference>
<sequence>MSRDPQYRNICFTINAGEGDELRLLDFSHSTWAPAKYCIYQREMGEHEHFQGYLELSRSMTFKQLHLLEGLETAHFEKRMGTAKQASHYCAKPLAGCHCNVCNAERAKPTYLEGPWEFGEISHQGQRSELIAIQRDMNQGKSLKEIALDNFPEWVRFGKMFKEYRRMIAQPRQFKPIIILIVGPSGLGKSRFAHVLASFLQGNSDYFIVPEKTTGTLWCDDYDGQDVFLMDEVDGSRFRPTFFNGLVDRYPFVVPCHGGAGSHMISKYMIFVSNYLPKYWWKKRSVDQLKQTTRRIDVVIPFFGPTIQYRHDAWQSFGDNINKRPRLSPSKPPEASSYSDPEPIDDPWSEDIGDYQILSLVGGSRLVLSRFFLQKISSEIILVEISLECRNARSRTPARIQHLLRKRRFQALVTKRALANALVVDQEQ</sequence>
<evidence type="ECO:0000256" key="13">
    <source>
        <dbReference type="ARBA" id="ARBA00023125"/>
    </source>
</evidence>
<evidence type="ECO:0000256" key="12">
    <source>
        <dbReference type="ARBA" id="ARBA00023124"/>
    </source>
</evidence>
<evidence type="ECO:0000256" key="1">
    <source>
        <dbReference type="ARBA" id="ARBA00001936"/>
    </source>
</evidence>
<dbReference type="PROSITE" id="PS52020">
    <property type="entry name" value="CRESS_DNA_REP"/>
    <property type="match status" value="1"/>
</dbReference>
<evidence type="ECO:0000256" key="7">
    <source>
        <dbReference type="ARBA" id="ARBA00022722"/>
    </source>
</evidence>
<accession>A0A9E8YXD7</accession>
<evidence type="ECO:0000256" key="17">
    <source>
        <dbReference type="ARBA" id="ARBA00049360"/>
    </source>
</evidence>
<keyword evidence="10" id="KW-0255">Endonuclease</keyword>
<feature type="domain" description="CRESS-DNA virus Rep endonuclease" evidence="19">
    <location>
        <begin position="4"/>
        <end position="121"/>
    </location>
</feature>
<dbReference type="InterPro" id="IPR027417">
    <property type="entry name" value="P-loop_NTPase"/>
</dbReference>
<dbReference type="Gene3D" id="3.40.50.300">
    <property type="entry name" value="P-loop containing nucleotide triphosphate hydrolases"/>
    <property type="match status" value="1"/>
</dbReference>
<dbReference type="GO" id="GO:0000166">
    <property type="term" value="F:nucleotide binding"/>
    <property type="evidence" value="ECO:0007669"/>
    <property type="project" value="UniProtKB-KW"/>
</dbReference>
<evidence type="ECO:0000256" key="11">
    <source>
        <dbReference type="ARBA" id="ARBA00022801"/>
    </source>
</evidence>
<name>A0A9E8YXD7_9VIRU</name>
<dbReference type="EMBL" id="OM419066">
    <property type="protein sequence ID" value="WAK78040.1"/>
    <property type="molecule type" value="Genomic_DNA"/>
</dbReference>
<keyword evidence="5" id="KW-0548">Nucleotidyltransferase</keyword>
<evidence type="ECO:0000256" key="3">
    <source>
        <dbReference type="ARBA" id="ARBA00008545"/>
    </source>
</evidence>
<dbReference type="Pfam" id="PF02407">
    <property type="entry name" value="Viral_Rep"/>
    <property type="match status" value="1"/>
</dbReference>
<dbReference type="GO" id="GO:0004519">
    <property type="term" value="F:endonuclease activity"/>
    <property type="evidence" value="ECO:0007669"/>
    <property type="project" value="UniProtKB-KW"/>
</dbReference>
<evidence type="ECO:0000256" key="6">
    <source>
        <dbReference type="ARBA" id="ARBA00022705"/>
    </source>
</evidence>
<evidence type="ECO:0000256" key="9">
    <source>
        <dbReference type="ARBA" id="ARBA00022741"/>
    </source>
</evidence>
<organism evidence="20">
    <name type="scientific">Miresoil virus 219</name>
    <dbReference type="NCBI Taxonomy" id="2911456"/>
    <lineage>
        <taxon>Viruses</taxon>
        <taxon>Miresoil_virus_gcode6_group</taxon>
    </lineage>
</organism>
<dbReference type="InterPro" id="IPR000605">
    <property type="entry name" value="Helicase_SF3_ssDNA/RNA_vir"/>
</dbReference>
<dbReference type="InterPro" id="IPR049912">
    <property type="entry name" value="CRESS_DNA_REP"/>
</dbReference>
<keyword evidence="4" id="KW-0808">Transferase</keyword>
<comment type="subcellular location">
    <subcellularLocation>
        <location evidence="2">Host nucleus</location>
    </subcellularLocation>
</comment>
<keyword evidence="7" id="KW-0540">Nuclease</keyword>
<dbReference type="Proteomes" id="UP001256527">
    <property type="component" value="Segment"/>
</dbReference>
<dbReference type="GO" id="GO:0006260">
    <property type="term" value="P:DNA replication"/>
    <property type="evidence" value="ECO:0007669"/>
    <property type="project" value="UniProtKB-KW"/>
</dbReference>
<dbReference type="Pfam" id="PF00910">
    <property type="entry name" value="RNA_helicase"/>
    <property type="match status" value="1"/>
</dbReference>
<evidence type="ECO:0000256" key="4">
    <source>
        <dbReference type="ARBA" id="ARBA00022679"/>
    </source>
</evidence>
<evidence type="ECO:0000256" key="5">
    <source>
        <dbReference type="ARBA" id="ARBA00022695"/>
    </source>
</evidence>
<evidence type="ECO:0000256" key="8">
    <source>
        <dbReference type="ARBA" id="ARBA00022723"/>
    </source>
</evidence>
<proteinExistence type="inferred from homology"/>
<keyword evidence="6" id="KW-0235">DNA replication</keyword>
<comment type="similarity">
    <text evidence="3">Belongs to the nanoviruses/circoviruses replication-associated protein family.</text>
</comment>
<reference evidence="20" key="1">
    <citation type="submission" date="2021-12" db="EMBL/GenBank/DDBJ databases">
        <title>Lineage-specific microbe-virus interactions reveal viral roles in promoting carbon loss from peatlands along a natural permafrost thaw gradient.</title>
        <authorList>
            <person name="Trubl G."/>
            <person name="Roux S."/>
            <person name="Borton M.A."/>
            <person name="Varsani A."/>
            <person name="Li Y.-F."/>
            <person name="Sun C."/>
            <person name="Shaffer M."/>
            <person name="Jang H.B."/>
            <person name="Woodcroft B.J."/>
            <person name="Tyson G.W."/>
            <person name="Wrighton K."/>
            <person name="Saleska S."/>
            <person name="Eloe-Fadrosh E.A."/>
            <person name="Sullivan M.B."/>
            <person name="Rich V.I."/>
        </authorList>
    </citation>
    <scope>NUCLEOTIDE SEQUENCE</scope>
</reference>
<evidence type="ECO:0000256" key="2">
    <source>
        <dbReference type="ARBA" id="ARBA00004147"/>
    </source>
</evidence>
<protein>
    <recommendedName>
        <fullName evidence="15">ATP-dependent helicase Rep</fullName>
    </recommendedName>
    <alternativeName>
        <fullName evidence="16">RepP</fullName>
    </alternativeName>
</protein>
<keyword evidence="11" id="KW-0378">Hydrolase</keyword>
<keyword evidence="13" id="KW-0238">DNA-binding</keyword>
<dbReference type="GO" id="GO:0003677">
    <property type="term" value="F:DNA binding"/>
    <property type="evidence" value="ECO:0007669"/>
    <property type="project" value="UniProtKB-KW"/>
</dbReference>
<keyword evidence="12" id="KW-0190">Covalent protein-DNA linkage</keyword>
<evidence type="ECO:0000313" key="20">
    <source>
        <dbReference type="EMBL" id="WAK78040.1"/>
    </source>
</evidence>
<evidence type="ECO:0000256" key="15">
    <source>
        <dbReference type="ARBA" id="ARBA00030754"/>
    </source>
</evidence>